<proteinExistence type="inferred from homology"/>
<keyword evidence="5" id="KW-0547">Nucleotide-binding</keyword>
<dbReference type="InterPro" id="IPR006674">
    <property type="entry name" value="HD_domain"/>
</dbReference>
<dbReference type="Gene3D" id="1.10.3210.30">
    <property type="match status" value="1"/>
</dbReference>
<evidence type="ECO:0000256" key="2">
    <source>
        <dbReference type="ARBA" id="ARBA00009046"/>
    </source>
</evidence>
<dbReference type="PROSITE" id="PS51192">
    <property type="entry name" value="HELICASE_ATP_BIND_1"/>
    <property type="match status" value="1"/>
</dbReference>
<dbReference type="AlphaFoldDB" id="A0A1S6IUE8"/>
<dbReference type="GO" id="GO:0046872">
    <property type="term" value="F:metal ion binding"/>
    <property type="evidence" value="ECO:0007669"/>
    <property type="project" value="UniProtKB-KW"/>
</dbReference>
<dbReference type="GO" id="GO:0051607">
    <property type="term" value="P:defense response to virus"/>
    <property type="evidence" value="ECO:0007669"/>
    <property type="project" value="UniProtKB-KW"/>
</dbReference>
<dbReference type="NCBIfam" id="TIGR01596">
    <property type="entry name" value="cas3_HD"/>
    <property type="match status" value="1"/>
</dbReference>
<dbReference type="SUPFAM" id="SSF109604">
    <property type="entry name" value="HD-domain/PDEase-like"/>
    <property type="match status" value="1"/>
</dbReference>
<dbReference type="GO" id="GO:0003676">
    <property type="term" value="F:nucleic acid binding"/>
    <property type="evidence" value="ECO:0007669"/>
    <property type="project" value="InterPro"/>
</dbReference>
<dbReference type="CDD" id="cd17930">
    <property type="entry name" value="DEXHc_cas3"/>
    <property type="match status" value="1"/>
</dbReference>
<keyword evidence="6" id="KW-0378">Hydrolase</keyword>
<dbReference type="GO" id="GO:0004518">
    <property type="term" value="F:nuclease activity"/>
    <property type="evidence" value="ECO:0007669"/>
    <property type="project" value="UniProtKB-KW"/>
</dbReference>
<feature type="domain" description="Helicase C-terminal" evidence="11">
    <location>
        <begin position="417"/>
        <end position="573"/>
    </location>
</feature>
<evidence type="ECO:0000256" key="6">
    <source>
        <dbReference type="ARBA" id="ARBA00022801"/>
    </source>
</evidence>
<evidence type="ECO:0000313" key="13">
    <source>
        <dbReference type="EMBL" id="AQS58405.1"/>
    </source>
</evidence>
<accession>A0A1S6IUE8</accession>
<dbReference type="InterPro" id="IPR006474">
    <property type="entry name" value="Helicase_Cas3_CRISPR-ass_core"/>
</dbReference>
<gene>
    <name evidence="13" type="ORF">B0537_04450</name>
</gene>
<evidence type="ECO:0000259" key="11">
    <source>
        <dbReference type="PROSITE" id="PS51194"/>
    </source>
</evidence>
<dbReference type="Proteomes" id="UP000189464">
    <property type="component" value="Chromosome"/>
</dbReference>
<dbReference type="InterPro" id="IPR011545">
    <property type="entry name" value="DEAD/DEAH_box_helicase_dom"/>
</dbReference>
<protein>
    <recommendedName>
        <fullName evidence="15">CRISPR-associated helicase Cas3</fullName>
    </recommendedName>
</protein>
<dbReference type="PROSITE" id="PS51643">
    <property type="entry name" value="HD_CAS3"/>
    <property type="match status" value="1"/>
</dbReference>
<dbReference type="GO" id="GO:0016787">
    <property type="term" value="F:hydrolase activity"/>
    <property type="evidence" value="ECO:0007669"/>
    <property type="project" value="UniProtKB-KW"/>
</dbReference>
<dbReference type="Pfam" id="PF01966">
    <property type="entry name" value="HD"/>
    <property type="match status" value="1"/>
</dbReference>
<keyword evidence="4" id="KW-0479">Metal-binding</keyword>
<evidence type="ECO:0000256" key="7">
    <source>
        <dbReference type="ARBA" id="ARBA00022806"/>
    </source>
</evidence>
<keyword evidence="9" id="KW-0051">Antiviral defense</keyword>
<evidence type="ECO:0000256" key="9">
    <source>
        <dbReference type="ARBA" id="ARBA00023118"/>
    </source>
</evidence>
<dbReference type="PROSITE" id="PS51194">
    <property type="entry name" value="HELICASE_CTER"/>
    <property type="match status" value="1"/>
</dbReference>
<dbReference type="Pfam" id="PF22590">
    <property type="entry name" value="Cas3-like_C_2"/>
    <property type="match status" value="1"/>
</dbReference>
<evidence type="ECO:0000256" key="5">
    <source>
        <dbReference type="ARBA" id="ARBA00022741"/>
    </source>
</evidence>
<evidence type="ECO:0000313" key="14">
    <source>
        <dbReference type="Proteomes" id="UP000189464"/>
    </source>
</evidence>
<keyword evidence="14" id="KW-1185">Reference proteome</keyword>
<dbReference type="GO" id="GO:0005524">
    <property type="term" value="F:ATP binding"/>
    <property type="evidence" value="ECO:0007669"/>
    <property type="project" value="UniProtKB-KW"/>
</dbReference>
<dbReference type="KEGG" id="dfg:B0537_04450"/>
<dbReference type="InterPro" id="IPR014001">
    <property type="entry name" value="Helicase_ATP-bd"/>
</dbReference>
<keyword evidence="8" id="KW-0067">ATP-binding</keyword>
<dbReference type="NCBIfam" id="TIGR01587">
    <property type="entry name" value="cas3_core"/>
    <property type="match status" value="1"/>
</dbReference>
<dbReference type="EMBL" id="CP019698">
    <property type="protein sequence ID" value="AQS58405.1"/>
    <property type="molecule type" value="Genomic_DNA"/>
</dbReference>
<dbReference type="STRING" id="1833852.B0537_04450"/>
<dbReference type="GO" id="GO:0004386">
    <property type="term" value="F:helicase activity"/>
    <property type="evidence" value="ECO:0007669"/>
    <property type="project" value="UniProtKB-KW"/>
</dbReference>
<dbReference type="InterPro" id="IPR001650">
    <property type="entry name" value="Helicase_C-like"/>
</dbReference>
<evidence type="ECO:0000256" key="4">
    <source>
        <dbReference type="ARBA" id="ARBA00022723"/>
    </source>
</evidence>
<sequence>MSLGFLPGDLKSHPEKELAVHLRGVADISQFLAQRYKLPVDVSLLIQIALTHDVGKAHPDFQAYLDKRGSGINHAEPSAWFTYLLTGDLWAAEVVRRHHTSLRNVDQLEGEWLPDGETVEKINKRLSHFLPLWPLPLTQSTWQRLDDLFFDGPPVDIEVWLKVRLLYSVLITADRMDALNIKDFFSTDMPKFMVPLFKESRLSFWREQIRQMCHAQAAKINKPGVYTLTLPTGAGKTLLGLEIARTWAERFQCSSIIYALPFISIVEQNAAVAKGVFGHSVQEDHSLAYSEGKDVPEEKETSWQKMLGLFRYWREPVVVTTLVQLWEALFNTKANKTMNFHKLSKAVIILDEPQSISPQYWAGLSDIFQVLSERLGTTFLLMTATQPHLKASAELSPQNLTQPFERHRYLVKGVQYDIDSLGELLLEHLPVQQENGLVVLNTRATALKGYHILKELVDGAPVLFLSSWLTPRHRKEVLQNLRRLEEAKARRYLVSTQVVEAGVDLDFDWVFRDLGPLDSIVQVAGRCNRHLRRSQPGRVLVAELTEQGRVIASRVYDDLLLFATRETLPRDVEFSEDSVADLVDTYYAKVLSALKSIPIYQRLAQGNWQDIPHLIEKQRYREVDIIIEQDEKVREIIKQLTNKQWTLEERHLQKQLFQELQQYMISIPEKYISACRSAVANITTKDHLPPFGEIFDGQAYFMTRDGIKAGLYHEVLGFIPPDGDTTAFFFD</sequence>
<comment type="similarity">
    <text evidence="2">In the central section; belongs to the CRISPR-associated helicase Cas3 family.</text>
</comment>
<evidence type="ECO:0000256" key="8">
    <source>
        <dbReference type="ARBA" id="ARBA00022840"/>
    </source>
</evidence>
<feature type="domain" description="HD Cas3-type" evidence="12">
    <location>
        <begin position="11"/>
        <end position="176"/>
    </location>
</feature>
<comment type="similarity">
    <text evidence="1">In the N-terminal section; belongs to the CRISPR-associated nuclease Cas3-HD family.</text>
</comment>
<evidence type="ECO:0000256" key="1">
    <source>
        <dbReference type="ARBA" id="ARBA00006847"/>
    </source>
</evidence>
<dbReference type="Pfam" id="PF00270">
    <property type="entry name" value="DEAD"/>
    <property type="match status" value="1"/>
</dbReference>
<dbReference type="SUPFAM" id="SSF52540">
    <property type="entry name" value="P-loop containing nucleoside triphosphate hydrolases"/>
    <property type="match status" value="1"/>
</dbReference>
<organism evidence="13 14">
    <name type="scientific">Desulforamulus ferrireducens</name>
    <dbReference type="NCBI Taxonomy" id="1833852"/>
    <lineage>
        <taxon>Bacteria</taxon>
        <taxon>Bacillati</taxon>
        <taxon>Bacillota</taxon>
        <taxon>Clostridia</taxon>
        <taxon>Eubacteriales</taxon>
        <taxon>Peptococcaceae</taxon>
        <taxon>Desulforamulus</taxon>
    </lineage>
</organism>
<evidence type="ECO:0000259" key="12">
    <source>
        <dbReference type="PROSITE" id="PS51643"/>
    </source>
</evidence>
<dbReference type="InterPro" id="IPR038257">
    <property type="entry name" value="CRISPR-assoc_Cas3_HD_sf"/>
</dbReference>
<keyword evidence="7" id="KW-0347">Helicase</keyword>
<dbReference type="Gene3D" id="3.40.50.300">
    <property type="entry name" value="P-loop containing nucleotide triphosphate hydrolases"/>
    <property type="match status" value="2"/>
</dbReference>
<evidence type="ECO:0008006" key="15">
    <source>
        <dbReference type="Google" id="ProtNLM"/>
    </source>
</evidence>
<dbReference type="InterPro" id="IPR006483">
    <property type="entry name" value="CRISPR-assoc_Cas3_HD"/>
</dbReference>
<name>A0A1S6IUE8_9FIRM</name>
<keyword evidence="3" id="KW-0540">Nuclease</keyword>
<dbReference type="InterPro" id="IPR027417">
    <property type="entry name" value="P-loop_NTPase"/>
</dbReference>
<reference evidence="13 14" key="1">
    <citation type="journal article" date="2016" name="Int. J. Syst. Evol. Microbiol.">
        <title>Desulfotomaculum ferrireducens sp. nov., a moderately thermophilic sulfate-reducing and dissimilatory Fe(III)-reducing bacterium isolated from compost.</title>
        <authorList>
            <person name="Yang G."/>
            <person name="Guo J."/>
            <person name="Zhuang L."/>
            <person name="Yuan Y."/>
            <person name="Zhou S."/>
        </authorList>
    </citation>
    <scope>NUCLEOTIDE SEQUENCE [LARGE SCALE GENOMIC DNA]</scope>
    <source>
        <strain evidence="13 14">GSS09</strain>
    </source>
</reference>
<feature type="domain" description="Helicase ATP-binding" evidence="10">
    <location>
        <begin position="217"/>
        <end position="404"/>
    </location>
</feature>
<evidence type="ECO:0000256" key="3">
    <source>
        <dbReference type="ARBA" id="ARBA00022722"/>
    </source>
</evidence>
<dbReference type="InterPro" id="IPR054712">
    <property type="entry name" value="Cas3-like_dom"/>
</dbReference>
<evidence type="ECO:0000259" key="10">
    <source>
        <dbReference type="PROSITE" id="PS51192"/>
    </source>
</evidence>
<dbReference type="CDD" id="cd09641">
    <property type="entry name" value="Cas3''_I"/>
    <property type="match status" value="1"/>
</dbReference>